<dbReference type="AlphaFoldDB" id="A0A835XYM5"/>
<evidence type="ECO:0000256" key="3">
    <source>
        <dbReference type="SAM" id="SignalP"/>
    </source>
</evidence>
<feature type="domain" description="WW" evidence="4">
    <location>
        <begin position="48"/>
        <end position="75"/>
    </location>
</feature>
<evidence type="ECO:0000313" key="6">
    <source>
        <dbReference type="Proteomes" id="UP000612055"/>
    </source>
</evidence>
<evidence type="ECO:0000256" key="1">
    <source>
        <dbReference type="SAM" id="MobiDB-lite"/>
    </source>
</evidence>
<sequence>MMSRRTLALIGVLLLSGVLLASAAPKEGSKKGSKKGFVSTFELDGARWAIHKNDEGRAFFYNEATGSTSWTDPRVEPLSSSDRMLVMAMFAAPFVLMIAGAVVYVLWVRYHHPELLKPKKKVKGRKNWEKALDPPGNRKDRARSASPPVEDIKAVKAQ</sequence>
<evidence type="ECO:0000313" key="5">
    <source>
        <dbReference type="EMBL" id="KAG2488059.1"/>
    </source>
</evidence>
<feature type="compositionally biased region" description="Basic and acidic residues" evidence="1">
    <location>
        <begin position="126"/>
        <end position="143"/>
    </location>
</feature>
<dbReference type="InterPro" id="IPR001202">
    <property type="entry name" value="WW_dom"/>
</dbReference>
<feature type="region of interest" description="Disordered" evidence="1">
    <location>
        <begin position="121"/>
        <end position="158"/>
    </location>
</feature>
<comment type="caution">
    <text evidence="5">The sequence shown here is derived from an EMBL/GenBank/DDBJ whole genome shotgun (WGS) entry which is preliminary data.</text>
</comment>
<keyword evidence="2" id="KW-0812">Transmembrane</keyword>
<reference evidence="5" key="1">
    <citation type="journal article" date="2020" name="bioRxiv">
        <title>Comparative genomics of Chlamydomonas.</title>
        <authorList>
            <person name="Craig R.J."/>
            <person name="Hasan A.R."/>
            <person name="Ness R.W."/>
            <person name="Keightley P.D."/>
        </authorList>
    </citation>
    <scope>NUCLEOTIDE SEQUENCE</scope>
    <source>
        <strain evidence="5">CCAP 11/70</strain>
    </source>
</reference>
<dbReference type="PROSITE" id="PS50020">
    <property type="entry name" value="WW_DOMAIN_2"/>
    <property type="match status" value="1"/>
</dbReference>
<evidence type="ECO:0000256" key="2">
    <source>
        <dbReference type="SAM" id="Phobius"/>
    </source>
</evidence>
<gene>
    <name evidence="5" type="ORF">HYH03_013363</name>
</gene>
<dbReference type="Gene3D" id="2.20.70.10">
    <property type="match status" value="1"/>
</dbReference>
<keyword evidence="6" id="KW-1185">Reference proteome</keyword>
<feature type="chain" id="PRO_5032628695" description="WW domain-containing protein" evidence="3">
    <location>
        <begin position="24"/>
        <end position="158"/>
    </location>
</feature>
<dbReference type="SUPFAM" id="SSF51045">
    <property type="entry name" value="WW domain"/>
    <property type="match status" value="1"/>
</dbReference>
<dbReference type="Pfam" id="PF00397">
    <property type="entry name" value="WW"/>
    <property type="match status" value="1"/>
</dbReference>
<dbReference type="PROSITE" id="PS01159">
    <property type="entry name" value="WW_DOMAIN_1"/>
    <property type="match status" value="1"/>
</dbReference>
<feature type="signal peptide" evidence="3">
    <location>
        <begin position="1"/>
        <end position="23"/>
    </location>
</feature>
<evidence type="ECO:0000259" key="4">
    <source>
        <dbReference type="PROSITE" id="PS50020"/>
    </source>
</evidence>
<dbReference type="Proteomes" id="UP000612055">
    <property type="component" value="Unassembled WGS sequence"/>
</dbReference>
<keyword evidence="2" id="KW-0472">Membrane</keyword>
<dbReference type="CDD" id="cd00201">
    <property type="entry name" value="WW"/>
    <property type="match status" value="1"/>
</dbReference>
<dbReference type="OrthoDB" id="79452at2759"/>
<dbReference type="EMBL" id="JAEHOE010000088">
    <property type="protein sequence ID" value="KAG2488059.1"/>
    <property type="molecule type" value="Genomic_DNA"/>
</dbReference>
<protein>
    <recommendedName>
        <fullName evidence="4">WW domain-containing protein</fullName>
    </recommendedName>
</protein>
<dbReference type="InterPro" id="IPR036020">
    <property type="entry name" value="WW_dom_sf"/>
</dbReference>
<organism evidence="5 6">
    <name type="scientific">Edaphochlamys debaryana</name>
    <dbReference type="NCBI Taxonomy" id="47281"/>
    <lineage>
        <taxon>Eukaryota</taxon>
        <taxon>Viridiplantae</taxon>
        <taxon>Chlorophyta</taxon>
        <taxon>core chlorophytes</taxon>
        <taxon>Chlorophyceae</taxon>
        <taxon>CS clade</taxon>
        <taxon>Chlamydomonadales</taxon>
        <taxon>Chlamydomonadales incertae sedis</taxon>
        <taxon>Edaphochlamys</taxon>
    </lineage>
</organism>
<name>A0A835XYM5_9CHLO</name>
<keyword evidence="2" id="KW-1133">Transmembrane helix</keyword>
<keyword evidence="3" id="KW-0732">Signal</keyword>
<feature type="transmembrane region" description="Helical" evidence="2">
    <location>
        <begin position="84"/>
        <end position="107"/>
    </location>
</feature>
<proteinExistence type="predicted"/>
<accession>A0A835XYM5</accession>